<evidence type="ECO:0000313" key="2">
    <source>
        <dbReference type="Proteomes" id="UP000789702"/>
    </source>
</evidence>
<comment type="caution">
    <text evidence="1">The sequence shown here is derived from an EMBL/GenBank/DDBJ whole genome shotgun (WGS) entry which is preliminary data.</text>
</comment>
<accession>A0ACA9LYL5</accession>
<feature type="non-terminal residue" evidence="1">
    <location>
        <position position="1"/>
    </location>
</feature>
<sequence length="151" mass="17436">YKQMDKISKDYILDIHEKLLSVENSIINKNISLSDLCKISEYFQNIESRIYLIQYHSIEAAENGLKKMPDRENAYKVFSNLRMSTNKAICSKANYFLEHCYENGFGCKSNKEFALSYLGYAKKVGGLDDDLLKIAENKIKKLRKTRSVGTK</sequence>
<keyword evidence="2" id="KW-1185">Reference proteome</keyword>
<name>A0ACA9LYL5_9GLOM</name>
<gene>
    <name evidence="1" type="ORF">DHETER_LOCUS5142</name>
</gene>
<reference evidence="1" key="1">
    <citation type="submission" date="2021-06" db="EMBL/GenBank/DDBJ databases">
        <authorList>
            <person name="Kallberg Y."/>
            <person name="Tangrot J."/>
            <person name="Rosling A."/>
        </authorList>
    </citation>
    <scope>NUCLEOTIDE SEQUENCE</scope>
    <source>
        <strain evidence="1">IL203A</strain>
    </source>
</reference>
<dbReference type="EMBL" id="CAJVPU010005535">
    <property type="protein sequence ID" value="CAG8549030.1"/>
    <property type="molecule type" value="Genomic_DNA"/>
</dbReference>
<protein>
    <submittedName>
        <fullName evidence="1">1062_t:CDS:1</fullName>
    </submittedName>
</protein>
<dbReference type="Proteomes" id="UP000789702">
    <property type="component" value="Unassembled WGS sequence"/>
</dbReference>
<organism evidence="1 2">
    <name type="scientific">Dentiscutata heterogama</name>
    <dbReference type="NCBI Taxonomy" id="1316150"/>
    <lineage>
        <taxon>Eukaryota</taxon>
        <taxon>Fungi</taxon>
        <taxon>Fungi incertae sedis</taxon>
        <taxon>Mucoromycota</taxon>
        <taxon>Glomeromycotina</taxon>
        <taxon>Glomeromycetes</taxon>
        <taxon>Diversisporales</taxon>
        <taxon>Gigasporaceae</taxon>
        <taxon>Dentiscutata</taxon>
    </lineage>
</organism>
<proteinExistence type="predicted"/>
<evidence type="ECO:0000313" key="1">
    <source>
        <dbReference type="EMBL" id="CAG8549030.1"/>
    </source>
</evidence>